<comment type="caution">
    <text evidence="4">The sequence shown here is derived from an EMBL/GenBank/DDBJ whole genome shotgun (WGS) entry which is preliminary data.</text>
</comment>
<accession>A0A3D9L087</accession>
<feature type="signal peptide" evidence="2">
    <location>
        <begin position="1"/>
        <end position="27"/>
    </location>
</feature>
<dbReference type="Gene3D" id="2.60.40.10">
    <property type="entry name" value="Immunoglobulins"/>
    <property type="match status" value="3"/>
</dbReference>
<dbReference type="CDD" id="cd00146">
    <property type="entry name" value="PKD"/>
    <property type="match status" value="3"/>
</dbReference>
<dbReference type="InterPro" id="IPR000601">
    <property type="entry name" value="PKD_dom"/>
</dbReference>
<dbReference type="InterPro" id="IPR013783">
    <property type="entry name" value="Ig-like_fold"/>
</dbReference>
<dbReference type="Pfam" id="PF18911">
    <property type="entry name" value="PKD_4"/>
    <property type="match status" value="2"/>
</dbReference>
<dbReference type="RefSeq" id="WP_170148027.1">
    <property type="nucleotide sequence ID" value="NZ_QREG01000014.1"/>
</dbReference>
<dbReference type="Gene3D" id="2.60.120.260">
    <property type="entry name" value="Galactose-binding domain-like"/>
    <property type="match status" value="3"/>
</dbReference>
<dbReference type="InterPro" id="IPR022409">
    <property type="entry name" value="PKD/Chitinase_dom"/>
</dbReference>
<dbReference type="AlphaFoldDB" id="A0A3D9L087"/>
<feature type="region of interest" description="Disordered" evidence="1">
    <location>
        <begin position="641"/>
        <end position="665"/>
    </location>
</feature>
<feature type="domain" description="PKD" evidence="3">
    <location>
        <begin position="67"/>
        <end position="127"/>
    </location>
</feature>
<keyword evidence="5" id="KW-1185">Reference proteome</keyword>
<dbReference type="PANTHER" id="PTHR36842:SF1">
    <property type="entry name" value="PROTEIN TOLB"/>
    <property type="match status" value="1"/>
</dbReference>
<dbReference type="Pfam" id="PF00801">
    <property type="entry name" value="PKD"/>
    <property type="match status" value="1"/>
</dbReference>
<sequence>MKNIANKFLKKISLLVTGLMVVGLVNSCDDLDLPKAGSIADTEPPVAAFSYASDADNALKVQFTNLSTEAISFTWDFGEEGKTAPDSVKNAQDPVYTYSELGTYTVSLTATDGLGVSTTYSEDIVVEEGPYQPVIMEAGFEDGMLGDGTGDGRDSWRTSFETVIQISSSPVVSGSQAGKLTGDPNDQRVGYQEIVVGPDTQYDLSFIYTLVAAPAGFLTVDVLDVSRYAKDNEIEPDGDTFADNGETIESSQDYVLGSITVNNQDDPQEYLPASFSFETGESTVVAILFYNKGSVEARLDDFAINIGAGGAIPPSVSFSAEQSSENYLEYTFVNNTKGADTYLWDFGDGNTSTEENPTHIYETHNVYEVSLKATASNGLNSSFSTSIDIQAPVTADFTFEASADDYQTINFTDASVGAESLLWEFGDGFQFTGDSPSHTYMSDGSYEVKLTATSVTGNTDVKTATVTISKVFVPVILEAGFEDNSLPDGTGDGRDSWRVPSGSDLGGVIQITSSPVLSGSQAAKFPSDNSRAAYQEVTVEANTNYTLNFNYTMKTSPTGSLTVSVLNGPVTSKAEVAGATIASKTVNDQSDASAYISESLGFNSGSSTTIVIYITNTDVEARVDDLSIMQTKLPEVLEASFEDNSLPDGTGDGRDSWRTPSGSDLGGVIQITSSPVLTGSQAAKLPSDNSRAAYQEIEVEANTDYVLNYNYTMKTSPTGSLTVAVLNGPITSKAEVAGATIASETVNDQTDANTYIAETLAFNSGSSTKIVIYITNTDVESRVDDISITLGN</sequence>
<feature type="domain" description="PKD" evidence="3">
    <location>
        <begin position="341"/>
        <end position="396"/>
    </location>
</feature>
<evidence type="ECO:0000256" key="1">
    <source>
        <dbReference type="SAM" id="MobiDB-lite"/>
    </source>
</evidence>
<protein>
    <submittedName>
        <fullName evidence="4">PKD domain-containing protein</fullName>
    </submittedName>
</protein>
<dbReference type="InterPro" id="IPR035986">
    <property type="entry name" value="PKD_dom_sf"/>
</dbReference>
<gene>
    <name evidence="4" type="ORF">C7460_11455</name>
</gene>
<dbReference type="PANTHER" id="PTHR36842">
    <property type="entry name" value="PROTEIN TOLB HOMOLOG"/>
    <property type="match status" value="1"/>
</dbReference>
<proteinExistence type="predicted"/>
<dbReference type="SMART" id="SM00089">
    <property type="entry name" value="PKD"/>
    <property type="match status" value="3"/>
</dbReference>
<dbReference type="Proteomes" id="UP000256779">
    <property type="component" value="Unassembled WGS sequence"/>
</dbReference>
<dbReference type="SUPFAM" id="SSF49299">
    <property type="entry name" value="PKD domain"/>
    <property type="match status" value="3"/>
</dbReference>
<reference evidence="4 5" key="1">
    <citation type="submission" date="2018-07" db="EMBL/GenBank/DDBJ databases">
        <title>Genomic Encyclopedia of Type Strains, Phase IV (KMG-IV): sequencing the most valuable type-strain genomes for metagenomic binning, comparative biology and taxonomic classification.</title>
        <authorList>
            <person name="Goeker M."/>
        </authorList>
    </citation>
    <scope>NUCLEOTIDE SEQUENCE [LARGE SCALE GENOMIC DNA]</scope>
    <source>
        <strain evidence="4 5">DSM 4134</strain>
    </source>
</reference>
<dbReference type="EMBL" id="QREG01000014">
    <property type="protein sequence ID" value="RED96597.1"/>
    <property type="molecule type" value="Genomic_DNA"/>
</dbReference>
<evidence type="ECO:0000259" key="3">
    <source>
        <dbReference type="PROSITE" id="PS50093"/>
    </source>
</evidence>
<evidence type="ECO:0000313" key="4">
    <source>
        <dbReference type="EMBL" id="RED96597.1"/>
    </source>
</evidence>
<evidence type="ECO:0000313" key="5">
    <source>
        <dbReference type="Proteomes" id="UP000256779"/>
    </source>
</evidence>
<feature type="domain" description="PKD" evidence="3">
    <location>
        <begin position="423"/>
        <end position="468"/>
    </location>
</feature>
<evidence type="ECO:0000256" key="2">
    <source>
        <dbReference type="SAM" id="SignalP"/>
    </source>
</evidence>
<feature type="chain" id="PRO_5017829108" evidence="2">
    <location>
        <begin position="28"/>
        <end position="792"/>
    </location>
</feature>
<keyword evidence="2" id="KW-0732">Signal</keyword>
<dbReference type="PROSITE" id="PS50093">
    <property type="entry name" value="PKD"/>
    <property type="match status" value="3"/>
</dbReference>
<organism evidence="4 5">
    <name type="scientific">Marinoscillum furvescens DSM 4134</name>
    <dbReference type="NCBI Taxonomy" id="1122208"/>
    <lineage>
        <taxon>Bacteria</taxon>
        <taxon>Pseudomonadati</taxon>
        <taxon>Bacteroidota</taxon>
        <taxon>Cytophagia</taxon>
        <taxon>Cytophagales</taxon>
        <taxon>Reichenbachiellaceae</taxon>
        <taxon>Marinoscillum</taxon>
    </lineage>
</organism>
<name>A0A3D9L087_MARFU</name>